<dbReference type="InterPro" id="IPR001638">
    <property type="entry name" value="Solute-binding_3/MltF_N"/>
</dbReference>
<dbReference type="EMBL" id="NFLJ01000014">
    <property type="protein sequence ID" value="OUQ34704.1"/>
    <property type="molecule type" value="Genomic_DNA"/>
</dbReference>
<dbReference type="AlphaFoldDB" id="A0A1Y4SXT9"/>
<evidence type="ECO:0000256" key="2">
    <source>
        <dbReference type="SAM" id="SignalP"/>
    </source>
</evidence>
<dbReference type="Gene3D" id="3.40.190.10">
    <property type="entry name" value="Periplasmic binding protein-like II"/>
    <property type="match status" value="2"/>
</dbReference>
<protein>
    <submittedName>
        <fullName evidence="4">Amino acid ABC transporter substrate-binding protein</fullName>
    </submittedName>
</protein>
<organism evidence="4 5">
    <name type="scientific">Massilimicrobiota timonensis</name>
    <dbReference type="NCBI Taxonomy" id="1776392"/>
    <lineage>
        <taxon>Bacteria</taxon>
        <taxon>Bacillati</taxon>
        <taxon>Bacillota</taxon>
        <taxon>Erysipelotrichia</taxon>
        <taxon>Erysipelotrichales</taxon>
        <taxon>Erysipelotrichaceae</taxon>
        <taxon>Massilimicrobiota</taxon>
    </lineage>
</organism>
<evidence type="ECO:0000313" key="4">
    <source>
        <dbReference type="EMBL" id="OUQ34704.1"/>
    </source>
</evidence>
<dbReference type="RefSeq" id="WP_087357883.1">
    <property type="nucleotide sequence ID" value="NZ_NFLJ01000014.1"/>
</dbReference>
<dbReference type="OrthoDB" id="9774451at2"/>
<keyword evidence="5" id="KW-1185">Reference proteome</keyword>
<sequence length="262" mass="28788">MKKLFKGLLVAAMALTVTACGGNEKETTDTQASSGKEVKEIHVAVSPDYAPYESLDTDGNIVGFDPDMVALFPSYLNDDKTEYKFTWHQMSFENIVSQVQSGQMDLGVSGFTYDEDRKVEWSKPYTATAQVAVVNKDSDIKTVADLEGKVIAAQSGATGEDAAKSIKNAKVVSVSNVQEIFSALTSHQYDAVVVDLAVAQNYVKEQGFVMLEESLLDEKNYIIAKEGNEDMINLVNKALDQFLASDDYTQLCEKYGLKQLKE</sequence>
<reference evidence="4 5" key="1">
    <citation type="journal article" date="2018" name="BMC Genomics">
        <title>Whole genome sequencing and function prediction of 133 gut anaerobes isolated from chicken caecum in pure cultures.</title>
        <authorList>
            <person name="Medvecky M."/>
            <person name="Cejkova D."/>
            <person name="Polansky O."/>
            <person name="Karasova D."/>
            <person name="Kubasova T."/>
            <person name="Cizek A."/>
            <person name="Rychlik I."/>
        </authorList>
    </citation>
    <scope>NUCLEOTIDE SEQUENCE [LARGE SCALE GENOMIC DNA]</scope>
    <source>
        <strain evidence="4 5">An13</strain>
    </source>
</reference>
<dbReference type="Pfam" id="PF00497">
    <property type="entry name" value="SBP_bac_3"/>
    <property type="match status" value="1"/>
</dbReference>
<feature type="chain" id="PRO_5038773706" evidence="2">
    <location>
        <begin position="20"/>
        <end position="262"/>
    </location>
</feature>
<evidence type="ECO:0000313" key="5">
    <source>
        <dbReference type="Proteomes" id="UP000195305"/>
    </source>
</evidence>
<evidence type="ECO:0000256" key="1">
    <source>
        <dbReference type="ARBA" id="ARBA00022729"/>
    </source>
</evidence>
<evidence type="ECO:0000259" key="3">
    <source>
        <dbReference type="SMART" id="SM00062"/>
    </source>
</evidence>
<comment type="caution">
    <text evidence="4">The sequence shown here is derived from an EMBL/GenBank/DDBJ whole genome shotgun (WGS) entry which is preliminary data.</text>
</comment>
<name>A0A1Y4SXT9_9FIRM</name>
<dbReference type="SUPFAM" id="SSF53850">
    <property type="entry name" value="Periplasmic binding protein-like II"/>
    <property type="match status" value="1"/>
</dbReference>
<dbReference type="PANTHER" id="PTHR35936">
    <property type="entry name" value="MEMBRANE-BOUND LYTIC MUREIN TRANSGLYCOSYLASE F"/>
    <property type="match status" value="1"/>
</dbReference>
<dbReference type="Proteomes" id="UP000195305">
    <property type="component" value="Unassembled WGS sequence"/>
</dbReference>
<dbReference type="PANTHER" id="PTHR35936:SF17">
    <property type="entry name" value="ARGININE-BINDING EXTRACELLULAR PROTEIN ARTP"/>
    <property type="match status" value="1"/>
</dbReference>
<proteinExistence type="predicted"/>
<feature type="signal peptide" evidence="2">
    <location>
        <begin position="1"/>
        <end position="19"/>
    </location>
</feature>
<keyword evidence="1 2" id="KW-0732">Signal</keyword>
<feature type="domain" description="Solute-binding protein family 3/N-terminal" evidence="3">
    <location>
        <begin position="40"/>
        <end position="259"/>
    </location>
</feature>
<dbReference type="SMART" id="SM00062">
    <property type="entry name" value="PBPb"/>
    <property type="match status" value="1"/>
</dbReference>
<gene>
    <name evidence="4" type="ORF">B5E75_06080</name>
</gene>
<dbReference type="PROSITE" id="PS51257">
    <property type="entry name" value="PROKAR_LIPOPROTEIN"/>
    <property type="match status" value="1"/>
</dbReference>
<accession>A0A1Y4SXT9</accession>